<dbReference type="EMBL" id="BMIS01000021">
    <property type="protein sequence ID" value="GGE78766.1"/>
    <property type="molecule type" value="Genomic_DNA"/>
</dbReference>
<evidence type="ECO:0000313" key="2">
    <source>
        <dbReference type="Proteomes" id="UP000633136"/>
    </source>
</evidence>
<evidence type="ECO:0008006" key="3">
    <source>
        <dbReference type="Google" id="ProtNLM"/>
    </source>
</evidence>
<evidence type="ECO:0000313" key="1">
    <source>
        <dbReference type="EMBL" id="GGE78766.1"/>
    </source>
</evidence>
<comment type="caution">
    <text evidence="1">The sequence shown here is derived from an EMBL/GenBank/DDBJ whole genome shotgun (WGS) entry which is preliminary data.</text>
</comment>
<dbReference type="AlphaFoldDB" id="A0A917AWW6"/>
<protein>
    <recommendedName>
        <fullName evidence="3">Mycothiol-dependent maleylpyruvate isomerase metal-binding domain-containing protein</fullName>
    </recommendedName>
</protein>
<reference evidence="1" key="2">
    <citation type="submission" date="2020-09" db="EMBL/GenBank/DDBJ databases">
        <authorList>
            <person name="Sun Q."/>
            <person name="Zhou Y."/>
        </authorList>
    </citation>
    <scope>NUCLEOTIDE SEQUENCE</scope>
    <source>
        <strain evidence="1">CGMCC 1.15388</strain>
    </source>
</reference>
<organism evidence="1 2">
    <name type="scientific">Nesterenkonia cremea</name>
    <dbReference type="NCBI Taxonomy" id="1882340"/>
    <lineage>
        <taxon>Bacteria</taxon>
        <taxon>Bacillati</taxon>
        <taxon>Actinomycetota</taxon>
        <taxon>Actinomycetes</taxon>
        <taxon>Micrococcales</taxon>
        <taxon>Micrococcaceae</taxon>
        <taxon>Nesterenkonia</taxon>
    </lineage>
</organism>
<gene>
    <name evidence="1" type="ORF">GCM10011401_27580</name>
</gene>
<dbReference type="Proteomes" id="UP000633136">
    <property type="component" value="Unassembled WGS sequence"/>
</dbReference>
<name>A0A917AWW6_9MICC</name>
<accession>A0A917AWW6</accession>
<sequence>MERIQQLYSDLSRLGRETEMMDTVIHMLADDLMEATVADGNTRQTVLSRVVDGGFELAELIADRLGLPWAAAWESEPEDDIRSRYRRAHLAFFAAAAHLTSLPEDTVLDYRGLQLRPGEVVPQRVAEVILSHDALGTAWSIEEADPDSVLDALEALIRRLGSTNTVPALVLETEEGDRWDIGTGGQHISGDREEFVQWMAWGDGRALSSSSALPELPRLARWT</sequence>
<proteinExistence type="predicted"/>
<keyword evidence="2" id="KW-1185">Reference proteome</keyword>
<reference evidence="1" key="1">
    <citation type="journal article" date="2014" name="Int. J. Syst. Evol. Microbiol.">
        <title>Complete genome sequence of Corynebacterium casei LMG S-19264T (=DSM 44701T), isolated from a smear-ripened cheese.</title>
        <authorList>
            <consortium name="US DOE Joint Genome Institute (JGI-PGF)"/>
            <person name="Walter F."/>
            <person name="Albersmeier A."/>
            <person name="Kalinowski J."/>
            <person name="Ruckert C."/>
        </authorList>
    </citation>
    <scope>NUCLEOTIDE SEQUENCE</scope>
    <source>
        <strain evidence="1">CGMCC 1.15388</strain>
    </source>
</reference>
<dbReference type="RefSeq" id="WP_188686942.1">
    <property type="nucleotide sequence ID" value="NZ_BMIS01000021.1"/>
</dbReference>